<protein>
    <recommendedName>
        <fullName evidence="4">HpcH/HpaI aldolase/citrate lyase domain-containing protein</fullName>
    </recommendedName>
</protein>
<evidence type="ECO:0000313" key="5">
    <source>
        <dbReference type="EMBL" id="CAJ1385947.1"/>
    </source>
</evidence>
<dbReference type="InterPro" id="IPR040442">
    <property type="entry name" value="Pyrv_kinase-like_dom_sf"/>
</dbReference>
<dbReference type="PANTHER" id="PTHR30502">
    <property type="entry name" value="2-KETO-3-DEOXY-L-RHAMNONATE ALDOLASE"/>
    <property type="match status" value="1"/>
</dbReference>
<gene>
    <name evidence="5" type="ORF">EVOR1521_LOCUS12424</name>
</gene>
<evidence type="ECO:0000313" key="6">
    <source>
        <dbReference type="Proteomes" id="UP001178507"/>
    </source>
</evidence>
<organism evidence="5 6">
    <name type="scientific">Effrenium voratum</name>
    <dbReference type="NCBI Taxonomy" id="2562239"/>
    <lineage>
        <taxon>Eukaryota</taxon>
        <taxon>Sar</taxon>
        <taxon>Alveolata</taxon>
        <taxon>Dinophyceae</taxon>
        <taxon>Suessiales</taxon>
        <taxon>Symbiodiniaceae</taxon>
        <taxon>Effrenium</taxon>
    </lineage>
</organism>
<dbReference type="SUPFAM" id="SSF51621">
    <property type="entry name" value="Phosphoenolpyruvate/pyruvate domain"/>
    <property type="match status" value="1"/>
</dbReference>
<evidence type="ECO:0000256" key="2">
    <source>
        <dbReference type="ARBA" id="ARBA00022723"/>
    </source>
</evidence>
<dbReference type="SUPFAM" id="SSF51726">
    <property type="entry name" value="UROD/MetE-like"/>
    <property type="match status" value="1"/>
</dbReference>
<sequence length="1557" mass="170401">MGSGLQGYYESTLNARARPIILGMVETAEGVKNVKEILEADLDGVFLGPLDLSVSLGEPCSATKGKKTREAIAGIAARAQRKRKICGIYVPDRESSEYYISKGFQLVVCAHDKVALANGAAALMPRSCKRVKTSHVGALPRPDWLPIQGELPQPPDYAKKLHDATVEIMQKQLDVGLDEINDGELGRRGYAATARQRLSGLCPPKAAEVGSCTAAIAYLPEGLEDLREELRRVQAAAQELGVPMERVFFSSPSPGTLANFFGNEFYKTQEEYIDALGAAMATEYRAIQEAGFKLQVDCPDLAMGRHTRFAQKPLSEFLKAAKYHVQVMNQALEGLDCSKIRMHVCWGNSPAPHDVALADIAALVLSAKPRFISFEACNPGHAHEHEVWKTVKVPADKVLMPGVLDTTTAHVEHHRLVTQRLQAYAMSGDCVMACTDCGFADPKLKDVAYSKMASMAKGAAALAAEPYAVARCKDMALDVALSAASPGEPSTMVLGRLANLREPMIPGSYGYTMNYTTALGKGSALQRRSNVAIFVPLDGPYEFAYGSKGQHKAMDRGKQGVRAEHDHFDLVAEPVCCFPGDHGRRVRTALFVLVALLAVLCLRSLPGFCLVEEGEHEPNHAMSSQIKFAHGALTHSGVTLLRTEFHMGGLPDYHTKKHEPVAGKHIFDERLQGNTLGMAINEVEDTSIGDMPNEHYGQSQDSGYGIPPHLNDPGMVPPGHDQPEVEHALALDHPSGGGMQVMKLVMGISIMQHFVSGNLPDMFQTPDNTNGTTADAKNGIDNRLHMPSMIWILILLLPMGVMALALTSGFRPRWHNGNPAGDSTHAGAATLKVPPTWCVERNGSWLSDLVLWASATDMEQQRQGPVAALQITGAAREIIREIPPATLRDGVNDNLGNHVPGIMVLAQTLANRYGPLEIESSSRALSVEVLILILGSLKNNQHRATGPGLAGAEATRSSGNDLDYQCRTCGTYFDEEFSSGTDTDVELDEEELKYYKTVEVDGQSRTDVDAVQGELYHDYMMAKQRWRRFTGRPPRLILLAGGHIREQEVEPRPMAEGLAIDLDDTQSISNALYKCVFRRERSLIVIHEAENPLADSPPNWTPTININPQDQLRQRAVDGISSLILGITSQQPKAKSFPGFGGKGHFPWWEVENEIPGQVGDRQGTYHLKTRLDGNRVGLLVDPGAHDNLIGSRTLEKLTLQVGPHRERPLTRKLTIEGVGRGAQEATIAAQVPIWMTDEQGGELHGSFNAPVVPDSELPPLLGLRSLMAKSAVLDMGTERLIIPGDGGLRVQASPGTIVLPLQVSESGHLILEVDTWMQFPDEESRVPPDDLVFTMGCRQTRDERRSRSLSGKVDKSPVGGKLHWCSENASDKQHYKLLEYALCISITIFIHVVTVSIFCERYKHNNHNSFGYGWPDHEPGMELETGASALQRLNVTRHHFCNYQSLTEREALPCKAVILLYSNCNLPSVDGCHCGQSQQHYNLKELNKTQQHNVEQEVVHGIVKGCAKHLVATGEEAIRQKDKKKAGHVAVRRKILAERHDDDCGENLSGLGKSDL</sequence>
<dbReference type="GO" id="GO:0016832">
    <property type="term" value="F:aldehyde-lyase activity"/>
    <property type="evidence" value="ECO:0007669"/>
    <property type="project" value="TreeGrafter"/>
</dbReference>
<dbReference type="InterPro" id="IPR005000">
    <property type="entry name" value="Aldolase/citrate-lyase_domain"/>
</dbReference>
<proteinExistence type="inferred from homology"/>
<accession>A0AA36IDX2</accession>
<dbReference type="InterPro" id="IPR038071">
    <property type="entry name" value="UROD/MetE-like_sf"/>
</dbReference>
<dbReference type="GO" id="GO:0005737">
    <property type="term" value="C:cytoplasm"/>
    <property type="evidence" value="ECO:0007669"/>
    <property type="project" value="TreeGrafter"/>
</dbReference>
<name>A0AA36IDX2_9DINO</name>
<comment type="similarity">
    <text evidence="1">Belongs to the HpcH/HpaI aldolase family.</text>
</comment>
<evidence type="ECO:0000256" key="1">
    <source>
        <dbReference type="ARBA" id="ARBA00005568"/>
    </source>
</evidence>
<dbReference type="Pfam" id="PF03328">
    <property type="entry name" value="HpcH_HpaI"/>
    <property type="match status" value="1"/>
</dbReference>
<dbReference type="PANTHER" id="PTHR30502:SF0">
    <property type="entry name" value="PHOSPHOENOLPYRUVATE CARBOXYLASE FAMILY PROTEIN"/>
    <property type="match status" value="1"/>
</dbReference>
<dbReference type="Gene3D" id="3.20.20.210">
    <property type="match status" value="1"/>
</dbReference>
<dbReference type="InterPro" id="IPR015813">
    <property type="entry name" value="Pyrv/PenolPyrv_kinase-like_dom"/>
</dbReference>
<dbReference type="Gene3D" id="2.40.70.10">
    <property type="entry name" value="Acid Proteases"/>
    <property type="match status" value="1"/>
</dbReference>
<evidence type="ECO:0000256" key="3">
    <source>
        <dbReference type="ARBA" id="ARBA00023239"/>
    </source>
</evidence>
<reference evidence="5" key="1">
    <citation type="submission" date="2023-08" db="EMBL/GenBank/DDBJ databases">
        <authorList>
            <person name="Chen Y."/>
            <person name="Shah S."/>
            <person name="Dougan E. K."/>
            <person name="Thang M."/>
            <person name="Chan C."/>
        </authorList>
    </citation>
    <scope>NUCLEOTIDE SEQUENCE</scope>
</reference>
<dbReference type="Gene3D" id="3.20.20.60">
    <property type="entry name" value="Phosphoenolpyruvate-binding domains"/>
    <property type="match status" value="1"/>
</dbReference>
<dbReference type="InterPro" id="IPR021109">
    <property type="entry name" value="Peptidase_aspartic_dom_sf"/>
</dbReference>
<evidence type="ECO:0000259" key="4">
    <source>
        <dbReference type="Pfam" id="PF03328"/>
    </source>
</evidence>
<comment type="caution">
    <text evidence="5">The sequence shown here is derived from an EMBL/GenBank/DDBJ whole genome shotgun (WGS) entry which is preliminary data.</text>
</comment>
<keyword evidence="2" id="KW-0479">Metal-binding</keyword>
<keyword evidence="6" id="KW-1185">Reference proteome</keyword>
<dbReference type="Proteomes" id="UP001178507">
    <property type="component" value="Unassembled WGS sequence"/>
</dbReference>
<dbReference type="EMBL" id="CAUJNA010001308">
    <property type="protein sequence ID" value="CAJ1385947.1"/>
    <property type="molecule type" value="Genomic_DNA"/>
</dbReference>
<dbReference type="GO" id="GO:0046872">
    <property type="term" value="F:metal ion binding"/>
    <property type="evidence" value="ECO:0007669"/>
    <property type="project" value="UniProtKB-KW"/>
</dbReference>
<dbReference type="InterPro" id="IPR050251">
    <property type="entry name" value="HpcH-HpaI_aldolase"/>
</dbReference>
<feature type="domain" description="HpcH/HpaI aldolase/citrate lyase" evidence="4">
    <location>
        <begin position="21"/>
        <end position="114"/>
    </location>
</feature>
<keyword evidence="3" id="KW-0456">Lyase</keyword>